<keyword evidence="2" id="KW-1185">Reference proteome</keyword>
<organism evidence="1 2">
    <name type="scientific">Eretmocerus hayati</name>
    <dbReference type="NCBI Taxonomy" id="131215"/>
    <lineage>
        <taxon>Eukaryota</taxon>
        <taxon>Metazoa</taxon>
        <taxon>Ecdysozoa</taxon>
        <taxon>Arthropoda</taxon>
        <taxon>Hexapoda</taxon>
        <taxon>Insecta</taxon>
        <taxon>Pterygota</taxon>
        <taxon>Neoptera</taxon>
        <taxon>Endopterygota</taxon>
        <taxon>Hymenoptera</taxon>
        <taxon>Apocrita</taxon>
        <taxon>Proctotrupomorpha</taxon>
        <taxon>Chalcidoidea</taxon>
        <taxon>Aphelinidae</taxon>
        <taxon>Aphelininae</taxon>
        <taxon>Eretmocerus</taxon>
    </lineage>
</organism>
<accession>A0ACC2P1N4</accession>
<evidence type="ECO:0000313" key="1">
    <source>
        <dbReference type="EMBL" id="KAJ8676429.1"/>
    </source>
</evidence>
<comment type="caution">
    <text evidence="1">The sequence shown here is derived from an EMBL/GenBank/DDBJ whole genome shotgun (WGS) entry which is preliminary data.</text>
</comment>
<gene>
    <name evidence="1" type="ORF">QAD02_012216</name>
</gene>
<dbReference type="Proteomes" id="UP001239111">
    <property type="component" value="Chromosome 2"/>
</dbReference>
<protein>
    <submittedName>
        <fullName evidence="1">Uncharacterized protein</fullName>
    </submittedName>
</protein>
<proteinExistence type="predicted"/>
<sequence>MVIEALLIEIRRRRLARHNQLHEEQHQQLLDRQRLELEAWRRRRKEQLKEDNEFVRMMRDHSNPFTMVESKFVDLYRFPQALAMRLINLLEDDLRPKRLCRKAIPVFLQVLIFLRFCAQGSYQLCTALNYLHPCSQPSVSRIISRVLDALLAHEDKFIMFPQTAERRAEIEAGFRTKGAIPGTLLLLDCTLIDLARPWENEESYYNHRHACHCITCEVTCDSEYNVLSVKLLPGHNHDRFHWRHSPVRKYLEALRLDPRIVREEQKFYGIADVGYVVSPILMTLCPDPRRDTPQARFNKTLVTQRCKIEQVFGQLKEPWRCLNKERVLKYQPKKACQIIRGCFILHNFKKLGGVPLDLTREHLEMREDIPELFSKEAGVIERDMLIRTHYT</sequence>
<name>A0ACC2P1N4_9HYME</name>
<reference evidence="1" key="1">
    <citation type="submission" date="2023-04" db="EMBL/GenBank/DDBJ databases">
        <title>A chromosome-level genome assembly of the parasitoid wasp Eretmocerus hayati.</title>
        <authorList>
            <person name="Zhong Y."/>
            <person name="Liu S."/>
            <person name="Liu Y."/>
        </authorList>
    </citation>
    <scope>NUCLEOTIDE SEQUENCE</scope>
    <source>
        <strain evidence="1">ZJU_SS_LIU_2023</strain>
    </source>
</reference>
<evidence type="ECO:0000313" key="2">
    <source>
        <dbReference type="Proteomes" id="UP001239111"/>
    </source>
</evidence>
<dbReference type="EMBL" id="CM056742">
    <property type="protein sequence ID" value="KAJ8676429.1"/>
    <property type="molecule type" value="Genomic_DNA"/>
</dbReference>